<evidence type="ECO:0000313" key="1">
    <source>
        <dbReference type="EMBL" id="OGF85084.1"/>
    </source>
</evidence>
<accession>A0A1F5XB27</accession>
<name>A0A1F5XB27_9BACT</name>
<comment type="caution">
    <text evidence="1">The sequence shown here is derived from an EMBL/GenBank/DDBJ whole genome shotgun (WGS) entry which is preliminary data.</text>
</comment>
<organism evidence="1 2">
    <name type="scientific">Candidatus Giovannonibacteria bacterium RIFCSPLOWO2_02_44_8</name>
    <dbReference type="NCBI Taxonomy" id="1798355"/>
    <lineage>
        <taxon>Bacteria</taxon>
        <taxon>Candidatus Giovannoniibacteriota</taxon>
    </lineage>
</organism>
<evidence type="ECO:0000313" key="2">
    <source>
        <dbReference type="Proteomes" id="UP000178405"/>
    </source>
</evidence>
<proteinExistence type="predicted"/>
<reference evidence="1 2" key="1">
    <citation type="journal article" date="2016" name="Nat. Commun.">
        <title>Thousands of microbial genomes shed light on interconnected biogeochemical processes in an aquifer system.</title>
        <authorList>
            <person name="Anantharaman K."/>
            <person name="Brown C.T."/>
            <person name="Hug L.A."/>
            <person name="Sharon I."/>
            <person name="Castelle C.J."/>
            <person name="Probst A.J."/>
            <person name="Thomas B.C."/>
            <person name="Singh A."/>
            <person name="Wilkins M.J."/>
            <person name="Karaoz U."/>
            <person name="Brodie E.L."/>
            <person name="Williams K.H."/>
            <person name="Hubbard S.S."/>
            <person name="Banfield J.F."/>
        </authorList>
    </citation>
    <scope>NUCLEOTIDE SEQUENCE [LARGE SCALE GENOMIC DNA]</scope>
</reference>
<protein>
    <submittedName>
        <fullName evidence="1">Uncharacterized protein</fullName>
    </submittedName>
</protein>
<gene>
    <name evidence="1" type="ORF">A2Z63_00735</name>
</gene>
<dbReference type="AlphaFoldDB" id="A0A1F5XB27"/>
<dbReference type="EMBL" id="MFIH01000047">
    <property type="protein sequence ID" value="OGF85084.1"/>
    <property type="molecule type" value="Genomic_DNA"/>
</dbReference>
<sequence length="64" mass="7031">MIISESVLVKLKSFLFPSAQYNDAAIKARPSRDAASTKLLASSWANSQCFSDNILLAFLRSSHL</sequence>
<dbReference type="Proteomes" id="UP000178405">
    <property type="component" value="Unassembled WGS sequence"/>
</dbReference>